<evidence type="ECO:0000313" key="3">
    <source>
        <dbReference type="Proteomes" id="UP000474640"/>
    </source>
</evidence>
<sequence>MSASTTSTNLPSRELVIRTHPQPAVPAAPSKEYLTTLSPEILLSILEYLPTRDVFSLILVCKAFYPIAHQILWSSPLFPHTLIPCEDLKRRYAASNSNPLYLGWTFVKTFSLWTPHLLRDKECVKILVELFQSGKLEPRCINVEEFAVSHIEESLRVHGQEVWDSLMEYCRSKPPGEIPLYVRARSFKIVPLIDFQYLVKFQLDFGRTNPGDEDGRIMNLTTILNTAVMLKDLSLTAIRRPFPEEDIDTLEEESPEDLASLQKAFDKLSRLERLVIGNLFIKKSFFLTPPSNLKYLEIKTTTTPSWWLKLSRCSIPKLETLIINHHLTGQCWDDRGQWSNEKFRINSVAITTLTRFSGEGPVFGTSDFADCVLAVNKGLNGNHGFVSERGNQVVPNMQSFASVMKDMMDNILESTLNEYTWENVGLLLRDRGTNSVADIFAQECLRTLNEDIYKCLSDEII</sequence>
<accession>A0A7C8RBD8</accession>
<comment type="caution">
    <text evidence="2">The sequence shown here is derived from an EMBL/GenBank/DDBJ whole genome shotgun (WGS) entry which is preliminary data.</text>
</comment>
<protein>
    <recommendedName>
        <fullName evidence="1">F-box domain-containing protein</fullName>
    </recommendedName>
</protein>
<dbReference type="AlphaFoldDB" id="A0A7C8RBD8"/>
<dbReference type="Pfam" id="PF12937">
    <property type="entry name" value="F-box-like"/>
    <property type="match status" value="1"/>
</dbReference>
<dbReference type="PROSITE" id="PS50181">
    <property type="entry name" value="FBOX"/>
    <property type="match status" value="1"/>
</dbReference>
<reference evidence="2 3" key="1">
    <citation type="submission" date="2020-01" db="EMBL/GenBank/DDBJ databases">
        <authorList>
            <person name="Palmer J.M."/>
        </authorList>
    </citation>
    <scope>NUCLEOTIDE SEQUENCE [LARGE SCALE GENOMIC DNA]</scope>
    <source>
        <strain evidence="2 3">TWF970</strain>
    </source>
</reference>
<organism evidence="2 3">
    <name type="scientific">Orbilia oligospora</name>
    <name type="common">Nematode-trapping fungus</name>
    <name type="synonym">Arthrobotrys oligospora</name>
    <dbReference type="NCBI Taxonomy" id="2813651"/>
    <lineage>
        <taxon>Eukaryota</taxon>
        <taxon>Fungi</taxon>
        <taxon>Dikarya</taxon>
        <taxon>Ascomycota</taxon>
        <taxon>Pezizomycotina</taxon>
        <taxon>Orbiliomycetes</taxon>
        <taxon>Orbiliales</taxon>
        <taxon>Orbiliaceae</taxon>
        <taxon>Orbilia</taxon>
    </lineage>
</organism>
<dbReference type="OrthoDB" id="5340728at2759"/>
<dbReference type="SUPFAM" id="SSF81383">
    <property type="entry name" value="F-box domain"/>
    <property type="match status" value="1"/>
</dbReference>
<dbReference type="EMBL" id="JAABOJ010000012">
    <property type="protein sequence ID" value="KAF3282876.1"/>
    <property type="molecule type" value="Genomic_DNA"/>
</dbReference>
<dbReference type="Proteomes" id="UP000474640">
    <property type="component" value="Unassembled WGS sequence"/>
</dbReference>
<dbReference type="InterPro" id="IPR036047">
    <property type="entry name" value="F-box-like_dom_sf"/>
</dbReference>
<gene>
    <name evidence="2" type="ORF">TWF970_001611</name>
</gene>
<dbReference type="InterPro" id="IPR001810">
    <property type="entry name" value="F-box_dom"/>
</dbReference>
<feature type="domain" description="F-box" evidence="1">
    <location>
        <begin position="31"/>
        <end position="81"/>
    </location>
</feature>
<evidence type="ECO:0000259" key="1">
    <source>
        <dbReference type="PROSITE" id="PS50181"/>
    </source>
</evidence>
<proteinExistence type="predicted"/>
<evidence type="ECO:0000313" key="2">
    <source>
        <dbReference type="EMBL" id="KAF3282876.1"/>
    </source>
</evidence>
<name>A0A7C8RBD8_ORBOL</name>
<dbReference type="Gene3D" id="1.20.1280.50">
    <property type="match status" value="1"/>
</dbReference>